<reference evidence="2 3" key="1">
    <citation type="submission" date="2013-07" db="EMBL/GenBank/DDBJ databases">
        <title>Isolation of Lactococcus garvieae strain TRF1 from the fecal material of a timber rattlesnake.</title>
        <authorList>
            <person name="McLaughlin R.W."/>
            <person name="Cochran P.A."/>
            <person name="Dowd S.E."/>
        </authorList>
    </citation>
    <scope>NUCLEOTIDE SEQUENCE [LARGE SCALE GENOMIC DNA]</scope>
    <source>
        <strain evidence="2 3">TRF1</strain>
    </source>
</reference>
<dbReference type="Proteomes" id="UP000018692">
    <property type="component" value="Unassembled WGS sequence"/>
</dbReference>
<comment type="caution">
    <text evidence="2">The sequence shown here is derived from an EMBL/GenBank/DDBJ whole genome shotgun (WGS) entry which is preliminary data.</text>
</comment>
<organism evidence="2 3">
    <name type="scientific">Lactococcus garvieae TRF1</name>
    <dbReference type="NCBI Taxonomy" id="1380772"/>
    <lineage>
        <taxon>Bacteria</taxon>
        <taxon>Bacillati</taxon>
        <taxon>Bacillota</taxon>
        <taxon>Bacilli</taxon>
        <taxon>Lactobacillales</taxon>
        <taxon>Streptococcaceae</taxon>
        <taxon>Lactococcus</taxon>
    </lineage>
</organism>
<name>V8ARR8_9LACT</name>
<feature type="compositionally biased region" description="Polar residues" evidence="1">
    <location>
        <begin position="9"/>
        <end position="29"/>
    </location>
</feature>
<dbReference type="PATRIC" id="fig|1380772.3.peg.419"/>
<dbReference type="AlphaFoldDB" id="V8ARR8"/>
<accession>V8ARR8</accession>
<evidence type="ECO:0000256" key="1">
    <source>
        <dbReference type="SAM" id="MobiDB-lite"/>
    </source>
</evidence>
<gene>
    <name evidence="2" type="ORF">N568_0102125</name>
</gene>
<sequence>MCQVPAGTKTVSASFTEGSKSKLSSEGPI</sequence>
<protein>
    <submittedName>
        <fullName evidence="2">Uncharacterized protein</fullName>
    </submittedName>
</protein>
<evidence type="ECO:0000313" key="2">
    <source>
        <dbReference type="EMBL" id="ETD05508.1"/>
    </source>
</evidence>
<feature type="region of interest" description="Disordered" evidence="1">
    <location>
        <begin position="1"/>
        <end position="29"/>
    </location>
</feature>
<evidence type="ECO:0000313" key="3">
    <source>
        <dbReference type="Proteomes" id="UP000018692"/>
    </source>
</evidence>
<proteinExistence type="predicted"/>
<dbReference type="EMBL" id="AVFE01000004">
    <property type="protein sequence ID" value="ETD05508.1"/>
    <property type="molecule type" value="Genomic_DNA"/>
</dbReference>